<keyword evidence="14" id="KW-0464">Manganese</keyword>
<dbReference type="InterPro" id="IPR048307">
    <property type="entry name" value="STT3_N"/>
</dbReference>
<gene>
    <name evidence="22" type="ORF">K933_06293</name>
</gene>
<feature type="transmembrane region" description="Helical" evidence="18">
    <location>
        <begin position="251"/>
        <end position="266"/>
    </location>
</feature>
<evidence type="ECO:0000256" key="1">
    <source>
        <dbReference type="ARBA" id="ARBA00001936"/>
    </source>
</evidence>
<dbReference type="GO" id="GO:0046872">
    <property type="term" value="F:metal ion binding"/>
    <property type="evidence" value="ECO:0007669"/>
    <property type="project" value="UniProtKB-KW"/>
</dbReference>
<feature type="transmembrane region" description="Helical" evidence="18">
    <location>
        <begin position="406"/>
        <end position="433"/>
    </location>
</feature>
<dbReference type="AlphaFoldDB" id="V4J0N8"/>
<feature type="transmembrane region" description="Helical" evidence="18">
    <location>
        <begin position="192"/>
        <end position="208"/>
    </location>
</feature>
<feature type="transmembrane region" description="Helical" evidence="18">
    <location>
        <begin position="32"/>
        <end position="50"/>
    </location>
</feature>
<dbReference type="Pfam" id="PF18079">
    <property type="entry name" value="AglB_L1"/>
    <property type="match status" value="1"/>
</dbReference>
<organism evidence="22 23">
    <name type="scientific">Candidatus Halobonum tyrrellensis G22</name>
    <dbReference type="NCBI Taxonomy" id="1324957"/>
    <lineage>
        <taxon>Archaea</taxon>
        <taxon>Methanobacteriati</taxon>
        <taxon>Methanobacteriota</taxon>
        <taxon>Stenosarchaea group</taxon>
        <taxon>Halobacteria</taxon>
        <taxon>Halobacteriales</taxon>
        <taxon>Haloferacaceae</taxon>
        <taxon>Candidatus Halobonum</taxon>
    </lineage>
</organism>
<feature type="transmembrane region" description="Helical" evidence="18">
    <location>
        <begin position="471"/>
        <end position="492"/>
    </location>
</feature>
<evidence type="ECO:0000256" key="12">
    <source>
        <dbReference type="ARBA" id="ARBA00022989"/>
    </source>
</evidence>
<dbReference type="OrthoDB" id="82393at2157"/>
<evidence type="ECO:0000256" key="10">
    <source>
        <dbReference type="ARBA" id="ARBA00022723"/>
    </source>
</evidence>
<evidence type="ECO:0000256" key="17">
    <source>
        <dbReference type="SAM" id="MobiDB-lite"/>
    </source>
</evidence>
<proteinExistence type="inferred from homology"/>
<evidence type="ECO:0000256" key="14">
    <source>
        <dbReference type="ARBA" id="ARBA00023211"/>
    </source>
</evidence>
<evidence type="ECO:0000256" key="11">
    <source>
        <dbReference type="ARBA" id="ARBA00022842"/>
    </source>
</evidence>
<dbReference type="Proteomes" id="UP000017840">
    <property type="component" value="Unassembled WGS sequence"/>
</dbReference>
<evidence type="ECO:0000256" key="18">
    <source>
        <dbReference type="SAM" id="Phobius"/>
    </source>
</evidence>
<feature type="transmembrane region" description="Helical" evidence="18">
    <location>
        <begin position="159"/>
        <end position="180"/>
    </location>
</feature>
<comment type="catalytic activity">
    <reaction evidence="16">
        <text>an archaeal dolichyl phosphooligosaccharide + [protein]-L-asparagine = an archaeal dolichyl phosphate + a glycoprotein with the oligosaccharide chain attached by N-beta-D-glycosyl linkage to a protein L-asparagine.</text>
        <dbReference type="EC" id="2.4.99.21"/>
    </reaction>
</comment>
<dbReference type="InterPro" id="IPR054479">
    <property type="entry name" value="AglB-like_core"/>
</dbReference>
<evidence type="ECO:0000256" key="13">
    <source>
        <dbReference type="ARBA" id="ARBA00023136"/>
    </source>
</evidence>
<feature type="transmembrane region" description="Helical" evidence="18">
    <location>
        <begin position="278"/>
        <end position="297"/>
    </location>
</feature>
<feature type="transmembrane region" description="Helical" evidence="18">
    <location>
        <begin position="309"/>
        <end position="329"/>
    </location>
</feature>
<feature type="region of interest" description="Disordered" evidence="17">
    <location>
        <begin position="1039"/>
        <end position="1109"/>
    </location>
</feature>
<dbReference type="InterPro" id="IPR026410">
    <property type="entry name" value="OlisacTrfase_arch"/>
</dbReference>
<keyword evidence="8" id="KW-0808">Transferase</keyword>
<keyword evidence="13 18" id="KW-0472">Membrane</keyword>
<comment type="caution">
    <text evidence="22">The sequence shown here is derived from an EMBL/GenBank/DDBJ whole genome shotgun (WGS) entry which is preliminary data.</text>
</comment>
<sequence length="1109" mass="119631">MTRANESDEGSSTLGLGYDFGGKSATEVLADLYQIPALVAIVAVMLWIRLQSYDNFTVDGQVFFSGNDAWYHLREVRYAVRHWPFTIPFDPWTYFPYGTTAGQFGTIYDQLVATVAIVVGLGSPSADLVARTLLVAPAVLGALTVIPTYLIGKRFGGKLGGLFGAVVLMLLPGTFLSRGLVGFADHNVAEPFFQAFAVVTLMVALTVAERDRPIWELVEAREWDTLRPTLVWSALAGVATGLYIWVWPPGVLLVGIFGVYLVYQAVSDQANGRSPDHVGFVAVVSMVTTAVMTALRFQETTFSPTSFGLFQPLAALSVAVAGVGLAWLARRFDAREFDDDRLDEYGFAGTVFAVALVGVVVTVLAPVPFFSTIQTNLLRFVGFSAGAATRTIGEAQPFLQSGYAQYYGPFGVVLSEYGFAFVTALAAAVWMLVGPLWRRGDSRDYQLVGAAALLLVFIFITRPLYLALTDALGLNGQLVGVAIIGVLVFVAAARVRYRAEFLFAFVWAAFITSAAFTQVRFNYYLAVAVAAFNAYFLYALLRGVDVDLSNARSARSALPDIETYQALAVALAVMVVLVPVLVVPLSLGDTGSASIDRTNTAWQVGNSTSPGAVTIWDDSLDWMGENTPAVGNYGGAGNADQLGYYEPYDIPADNDFDYAEGSYGVMSWWDYGHWITVLGERIPNANPFQQGATAAANFLLAPNESQSRDVLQRMSTEGNQTRYVMVDWQMVTPSSKFGAPVVFYDDANVSRSDFLTPVYDSNGQFAMYQRNQRYYNSTMVRLYNNHGSRAEPTVSAGILGEYVVVFDYDVATTPSGQEFRTVPSGQNESALRTFQNMSAAREFVEEDGTATVGGVGAYPTEPVPALEHYRLVKASDTSGYASSSYQQIVYRQLRALGLQNPQLLQKTSADWVKTFERVPGATVEGSGAAPNETVTAAVQMEIPGGPETNASTFTYEQQATAGPDGNFQFTLPYASTGYDEFGPEEGYTNVSVRATGPYTVYGESRTNESSYLVRNEATLNVSNAAVVDAEDATVTLDERVLRSPEGAENNSTAGDDEGNASVSTGDESNATTNGSTTNESDATGTESAALAPRSPAAALRAADRRAVRP</sequence>
<dbReference type="PANTHER" id="PTHR13872">
    <property type="entry name" value="DOLICHYL-DIPHOSPHOOLIGOSACCHARIDE--PROTEIN GLYCOSYLTRANSFERASE SUBUNIT"/>
    <property type="match status" value="1"/>
</dbReference>
<dbReference type="EC" id="2.4.99.21" evidence="6"/>
<evidence type="ECO:0000256" key="4">
    <source>
        <dbReference type="ARBA" id="ARBA00004922"/>
    </source>
</evidence>
<evidence type="ECO:0000256" key="7">
    <source>
        <dbReference type="ARBA" id="ARBA00022676"/>
    </source>
</evidence>
<dbReference type="PATRIC" id="fig|1324957.4.peg.1277"/>
<dbReference type="GO" id="GO:0005886">
    <property type="term" value="C:plasma membrane"/>
    <property type="evidence" value="ECO:0007669"/>
    <property type="project" value="UniProtKB-SubCell"/>
</dbReference>
<dbReference type="InterPro" id="IPR003674">
    <property type="entry name" value="Oligo_trans_STT3"/>
</dbReference>
<evidence type="ECO:0000256" key="16">
    <source>
        <dbReference type="ARBA" id="ARBA00034066"/>
    </source>
</evidence>
<comment type="pathway">
    <text evidence="4">Protein modification; protein glycosylation.</text>
</comment>
<evidence type="ECO:0000259" key="19">
    <source>
        <dbReference type="Pfam" id="PF02516"/>
    </source>
</evidence>
<protein>
    <recommendedName>
        <fullName evidence="6">dolichyl-phosphooligosaccharide-protein glycotransferase</fullName>
        <ecNumber evidence="6">2.4.99.21</ecNumber>
    </recommendedName>
    <alternativeName>
        <fullName evidence="15">Oligosaccharyl transferase</fullName>
    </alternativeName>
</protein>
<dbReference type="PANTHER" id="PTHR13872:SF1">
    <property type="entry name" value="DOLICHYL-DIPHOSPHOOLIGOSACCHARIDE--PROTEIN GLYCOSYLTRANSFERASE SUBUNIT STT3B"/>
    <property type="match status" value="1"/>
</dbReference>
<evidence type="ECO:0000256" key="5">
    <source>
        <dbReference type="ARBA" id="ARBA00010810"/>
    </source>
</evidence>
<feature type="transmembrane region" description="Helical" evidence="18">
    <location>
        <begin position="499"/>
        <end position="517"/>
    </location>
</feature>
<dbReference type="Gene3D" id="2.60.40.3390">
    <property type="match status" value="1"/>
</dbReference>
<dbReference type="EMBL" id="ASGZ01000020">
    <property type="protein sequence ID" value="ESP89037.1"/>
    <property type="molecule type" value="Genomic_DNA"/>
</dbReference>
<evidence type="ECO:0000256" key="8">
    <source>
        <dbReference type="ARBA" id="ARBA00022679"/>
    </source>
</evidence>
<comment type="cofactor">
    <cofactor evidence="1">
        <name>Mn(2+)</name>
        <dbReference type="ChEBI" id="CHEBI:29035"/>
    </cofactor>
</comment>
<feature type="domain" description="Archaeal glycosylation protein B peripheral" evidence="20">
    <location>
        <begin position="920"/>
        <end position="1026"/>
    </location>
</feature>
<feature type="transmembrane region" description="Helical" evidence="18">
    <location>
        <begin position="445"/>
        <end position="465"/>
    </location>
</feature>
<name>V4J0N8_9EURY</name>
<dbReference type="Gene3D" id="3.40.50.12610">
    <property type="match status" value="1"/>
</dbReference>
<feature type="compositionally biased region" description="Polar residues" evidence="17">
    <location>
        <begin position="1060"/>
        <end position="1086"/>
    </location>
</feature>
<evidence type="ECO:0000259" key="20">
    <source>
        <dbReference type="Pfam" id="PF18079"/>
    </source>
</evidence>
<dbReference type="Pfam" id="PF22627">
    <property type="entry name" value="AglB_core-like"/>
    <property type="match status" value="1"/>
</dbReference>
<dbReference type="STRING" id="1324957.K933_06293"/>
<dbReference type="Pfam" id="PF02516">
    <property type="entry name" value="STT3"/>
    <property type="match status" value="1"/>
</dbReference>
<feature type="compositionally biased region" description="Low complexity" evidence="17">
    <location>
        <begin position="1087"/>
        <end position="1100"/>
    </location>
</feature>
<dbReference type="RefSeq" id="WP_023393846.1">
    <property type="nucleotide sequence ID" value="NZ_ASGZ01000020.1"/>
</dbReference>
<evidence type="ECO:0000256" key="15">
    <source>
        <dbReference type="ARBA" id="ARBA00030679"/>
    </source>
</evidence>
<keyword evidence="23" id="KW-1185">Reference proteome</keyword>
<dbReference type="InterPro" id="IPR041154">
    <property type="entry name" value="AglB_P1"/>
</dbReference>
<evidence type="ECO:0000256" key="6">
    <source>
        <dbReference type="ARBA" id="ARBA00012602"/>
    </source>
</evidence>
<keyword evidence="11" id="KW-0460">Magnesium</keyword>
<accession>V4J0N8</accession>
<feature type="domain" description="Oligosaccharyl transferase STT3 N-terminal" evidence="19">
    <location>
        <begin position="39"/>
        <end position="380"/>
    </location>
</feature>
<dbReference type="GO" id="GO:0004576">
    <property type="term" value="F:oligosaccharyl transferase activity"/>
    <property type="evidence" value="ECO:0007669"/>
    <property type="project" value="InterPro"/>
</dbReference>
<comment type="similarity">
    <text evidence="5">Belongs to the STT3 family.</text>
</comment>
<reference evidence="22 23" key="1">
    <citation type="journal article" date="2013" name="Genome Announc.">
        <title>Draft Genome Sequence of 'Candidatus Halobonum tyrrellensis' Strain G22, Isolated from the Hypersaline Waters of Lake Tyrrell, Australia.</title>
        <authorList>
            <person name="Ugalde J.A."/>
            <person name="Narasingarao P."/>
            <person name="Kuo S."/>
            <person name="Podell S."/>
            <person name="Allen E.E."/>
        </authorList>
    </citation>
    <scope>NUCLEOTIDE SEQUENCE [LARGE SCALE GENOMIC DNA]</scope>
    <source>
        <strain evidence="22 23">G22</strain>
    </source>
</reference>
<feature type="transmembrane region" description="Helical" evidence="18">
    <location>
        <begin position="523"/>
        <end position="544"/>
    </location>
</feature>
<evidence type="ECO:0000256" key="3">
    <source>
        <dbReference type="ARBA" id="ARBA00004651"/>
    </source>
</evidence>
<evidence type="ECO:0000259" key="21">
    <source>
        <dbReference type="Pfam" id="PF22627"/>
    </source>
</evidence>
<keyword evidence="7" id="KW-0328">Glycosyltransferase</keyword>
<dbReference type="NCBIfam" id="TIGR04154">
    <property type="entry name" value="archaeo_STT3"/>
    <property type="match status" value="1"/>
</dbReference>
<feature type="transmembrane region" description="Helical" evidence="18">
    <location>
        <begin position="128"/>
        <end position="152"/>
    </location>
</feature>
<feature type="transmembrane region" description="Helical" evidence="18">
    <location>
        <begin position="350"/>
        <end position="370"/>
    </location>
</feature>
<feature type="domain" description="AglB-like core" evidence="21">
    <location>
        <begin position="616"/>
        <end position="730"/>
    </location>
</feature>
<evidence type="ECO:0000256" key="9">
    <source>
        <dbReference type="ARBA" id="ARBA00022692"/>
    </source>
</evidence>
<dbReference type="UniPathway" id="UPA00378"/>
<evidence type="ECO:0000313" key="22">
    <source>
        <dbReference type="EMBL" id="ESP89037.1"/>
    </source>
</evidence>
<keyword evidence="12 18" id="KW-1133">Transmembrane helix</keyword>
<dbReference type="eggNOG" id="arCOG02043">
    <property type="taxonomic scope" value="Archaea"/>
</dbReference>
<comment type="subcellular location">
    <subcellularLocation>
        <location evidence="3">Cell membrane</location>
        <topology evidence="3">Multi-pass membrane protein</topology>
    </subcellularLocation>
</comment>
<evidence type="ECO:0000256" key="2">
    <source>
        <dbReference type="ARBA" id="ARBA00001946"/>
    </source>
</evidence>
<feature type="transmembrane region" description="Helical" evidence="18">
    <location>
        <begin position="564"/>
        <end position="587"/>
    </location>
</feature>
<keyword evidence="10" id="KW-0479">Metal-binding</keyword>
<evidence type="ECO:0000313" key="23">
    <source>
        <dbReference type="Proteomes" id="UP000017840"/>
    </source>
</evidence>
<comment type="cofactor">
    <cofactor evidence="2">
        <name>Mg(2+)</name>
        <dbReference type="ChEBI" id="CHEBI:18420"/>
    </cofactor>
</comment>
<keyword evidence="9 18" id="KW-0812">Transmembrane</keyword>